<proteinExistence type="predicted"/>
<evidence type="ECO:0000313" key="3">
    <source>
        <dbReference type="EMBL" id="MDR5587410.1"/>
    </source>
</evidence>
<feature type="transmembrane region" description="Helical" evidence="1">
    <location>
        <begin position="60"/>
        <end position="80"/>
    </location>
</feature>
<evidence type="ECO:0000259" key="2">
    <source>
        <dbReference type="Pfam" id="PF07885"/>
    </source>
</evidence>
<keyword evidence="4" id="KW-1185">Reference proteome</keyword>
<dbReference type="InterPro" id="IPR013099">
    <property type="entry name" value="K_chnl_dom"/>
</dbReference>
<feature type="transmembrane region" description="Helical" evidence="1">
    <location>
        <begin position="160"/>
        <end position="180"/>
    </location>
</feature>
<accession>A0ABU1EG83</accession>
<feature type="transmembrane region" description="Helical" evidence="1">
    <location>
        <begin position="92"/>
        <end position="115"/>
    </location>
</feature>
<keyword evidence="1" id="KW-1133">Transmembrane helix</keyword>
<feature type="transmembrane region" description="Helical" evidence="1">
    <location>
        <begin position="6"/>
        <end position="24"/>
    </location>
</feature>
<dbReference type="Gene3D" id="1.10.287.70">
    <property type="match status" value="1"/>
</dbReference>
<gene>
    <name evidence="3" type="ORF">RGC78_07980</name>
</gene>
<organism evidence="3 4">
    <name type="scientific">Clostridium aquiflavi</name>
    <dbReference type="NCBI Taxonomy" id="3073603"/>
    <lineage>
        <taxon>Bacteria</taxon>
        <taxon>Bacillati</taxon>
        <taxon>Bacillota</taxon>
        <taxon>Clostridia</taxon>
        <taxon>Eubacteriales</taxon>
        <taxon>Clostridiaceae</taxon>
        <taxon>Clostridium</taxon>
    </lineage>
</organism>
<keyword evidence="1" id="KW-0812">Transmembrane</keyword>
<dbReference type="Proteomes" id="UP001256646">
    <property type="component" value="Unassembled WGS sequence"/>
</dbReference>
<dbReference type="EMBL" id="JAVJAN010000018">
    <property type="protein sequence ID" value="MDR5587410.1"/>
    <property type="molecule type" value="Genomic_DNA"/>
</dbReference>
<keyword evidence="3" id="KW-0406">Ion transport</keyword>
<sequence length="294" mass="33293">MMGRIFMILTTIIAIIIIFLRNLNRNVSIYKKIKKVLKETNRTYRNLFKEKSLLLRNGQIIMLIGAEFFISITVSVGIIKNFDLFLAHRLDLLVKLVLILGIITVIHYSVGYVLLIISRIHAIFHRVEDKTTKIDLLLSYFILSSYFTILILLPDEFKKNYIIGLLGVVICYILNLKVLVNVIRNPATLKIKEENSFNSILVSAILIIILIIINLFLGVCFINSISPDSYTNVSGNIDLFYYTIMTFTTIGYGDIVPVTVEAKLMAVVIAITSVICIGIFLSTILSYTNNKGEN</sequence>
<name>A0ABU1EG83_9CLOT</name>
<feature type="transmembrane region" description="Helical" evidence="1">
    <location>
        <begin position="136"/>
        <end position="154"/>
    </location>
</feature>
<keyword evidence="1" id="KW-0472">Membrane</keyword>
<feature type="transmembrane region" description="Helical" evidence="1">
    <location>
        <begin position="200"/>
        <end position="219"/>
    </location>
</feature>
<feature type="transmembrane region" description="Helical" evidence="1">
    <location>
        <begin position="264"/>
        <end position="287"/>
    </location>
</feature>
<evidence type="ECO:0000256" key="1">
    <source>
        <dbReference type="SAM" id="Phobius"/>
    </source>
</evidence>
<keyword evidence="3" id="KW-0813">Transport</keyword>
<comment type="caution">
    <text evidence="3">The sequence shown here is derived from an EMBL/GenBank/DDBJ whole genome shotgun (WGS) entry which is preliminary data.</text>
</comment>
<protein>
    <submittedName>
        <fullName evidence="3">Potassium channel family protein</fullName>
    </submittedName>
</protein>
<dbReference type="RefSeq" id="WP_252213566.1">
    <property type="nucleotide sequence ID" value="NZ_JAVJAN010000018.1"/>
</dbReference>
<evidence type="ECO:0000313" key="4">
    <source>
        <dbReference type="Proteomes" id="UP001256646"/>
    </source>
</evidence>
<dbReference type="Pfam" id="PF07885">
    <property type="entry name" value="Ion_trans_2"/>
    <property type="match status" value="1"/>
</dbReference>
<reference evidence="3 4" key="1">
    <citation type="submission" date="2023-09" db="EMBL/GenBank/DDBJ databases">
        <authorList>
            <person name="Zhai L."/>
        </authorList>
    </citation>
    <scope>NUCLEOTIDE SEQUENCE [LARGE SCALE GENOMIC DNA]</scope>
    <source>
        <strain evidence="3 4">5 N-1</strain>
    </source>
</reference>
<keyword evidence="3" id="KW-0407">Ion channel</keyword>
<feature type="transmembrane region" description="Helical" evidence="1">
    <location>
        <begin position="239"/>
        <end position="257"/>
    </location>
</feature>
<dbReference type="GO" id="GO:0034220">
    <property type="term" value="P:monoatomic ion transmembrane transport"/>
    <property type="evidence" value="ECO:0007669"/>
    <property type="project" value="UniProtKB-KW"/>
</dbReference>
<feature type="domain" description="Potassium channel" evidence="2">
    <location>
        <begin position="211"/>
        <end position="287"/>
    </location>
</feature>
<dbReference type="SUPFAM" id="SSF81324">
    <property type="entry name" value="Voltage-gated potassium channels"/>
    <property type="match status" value="1"/>
</dbReference>